<feature type="domain" description="CYTH" evidence="2">
    <location>
        <begin position="32"/>
        <end position="179"/>
    </location>
</feature>
<dbReference type="InterPro" id="IPR012042">
    <property type="entry name" value="NeuTTM/CthTTM-like"/>
</dbReference>
<name>A0A7W9S0Y2_9HYPH</name>
<dbReference type="SUPFAM" id="SSF55154">
    <property type="entry name" value="CYTH-like phosphatases"/>
    <property type="match status" value="1"/>
</dbReference>
<dbReference type="EMBL" id="JACHEU010000001">
    <property type="protein sequence ID" value="MBB6012087.1"/>
    <property type="molecule type" value="Genomic_DNA"/>
</dbReference>
<comment type="caution">
    <text evidence="3">The sequence shown here is derived from an EMBL/GenBank/DDBJ whole genome shotgun (WGS) entry which is preliminary data.</text>
</comment>
<dbReference type="AlphaFoldDB" id="A0A7W9S0Y2"/>
<dbReference type="Proteomes" id="UP000533306">
    <property type="component" value="Unassembled WGS sequence"/>
</dbReference>
<dbReference type="SMART" id="SM01118">
    <property type="entry name" value="CYTH"/>
    <property type="match status" value="1"/>
</dbReference>
<dbReference type="PANTHER" id="PTHR40114:SF1">
    <property type="entry name" value="SLR0698 PROTEIN"/>
    <property type="match status" value="1"/>
</dbReference>
<evidence type="ECO:0000259" key="2">
    <source>
        <dbReference type="PROSITE" id="PS51707"/>
    </source>
</evidence>
<dbReference type="Gene3D" id="2.40.320.10">
    <property type="entry name" value="Hypothetical Protein Pfu-838710-001"/>
    <property type="match status" value="1"/>
</dbReference>
<dbReference type="InterPro" id="IPR033469">
    <property type="entry name" value="CYTH-like_dom_sf"/>
</dbReference>
<evidence type="ECO:0000313" key="4">
    <source>
        <dbReference type="Proteomes" id="UP000533306"/>
    </source>
</evidence>
<accession>A0A7W9S0Y2</accession>
<keyword evidence="4" id="KW-1185">Reference proteome</keyword>
<evidence type="ECO:0000256" key="1">
    <source>
        <dbReference type="PIRSR" id="PIRSR016487-1"/>
    </source>
</evidence>
<dbReference type="PROSITE" id="PS51707">
    <property type="entry name" value="CYTH"/>
    <property type="match status" value="1"/>
</dbReference>
<sequence length="187" mass="20933">MKSTACRVPSCRRAAEKTDALAVPMAYLMGMAKEIERKFLVKSDAWLARSEASITIVQCYLAVTAERSIRVRISNGDKARLTLKFGSDLNVRDEFEYDIPLDEAREMQAFALGKVITKTRHHVRHAGYLYEVDVFSGDLDGLVIAELETPDRVQNDALPDWLGPDITSEIRYSNASLALNGFPHETP</sequence>
<proteinExistence type="predicted"/>
<dbReference type="InterPro" id="IPR023577">
    <property type="entry name" value="CYTH_domain"/>
</dbReference>
<gene>
    <name evidence="3" type="ORF">HNR59_001432</name>
</gene>
<dbReference type="Pfam" id="PF01928">
    <property type="entry name" value="CYTH"/>
    <property type="match status" value="1"/>
</dbReference>
<protein>
    <submittedName>
        <fullName evidence="3">CYTH domain-containing protein</fullName>
    </submittedName>
</protein>
<dbReference type="PIRSF" id="PIRSF016487">
    <property type="entry name" value="CYTH_UCP016487"/>
    <property type="match status" value="1"/>
</dbReference>
<evidence type="ECO:0000313" key="3">
    <source>
        <dbReference type="EMBL" id="MBB6012087.1"/>
    </source>
</evidence>
<organism evidence="3 4">
    <name type="scientific">Aquamicrobium lusatiense</name>
    <dbReference type="NCBI Taxonomy" id="89772"/>
    <lineage>
        <taxon>Bacteria</taxon>
        <taxon>Pseudomonadati</taxon>
        <taxon>Pseudomonadota</taxon>
        <taxon>Alphaproteobacteria</taxon>
        <taxon>Hyphomicrobiales</taxon>
        <taxon>Phyllobacteriaceae</taxon>
        <taxon>Aquamicrobium</taxon>
    </lineage>
</organism>
<feature type="active site" description="Proton acceptor" evidence="1">
    <location>
        <position position="60"/>
    </location>
</feature>
<reference evidence="3 4" key="1">
    <citation type="submission" date="2020-08" db="EMBL/GenBank/DDBJ databases">
        <title>Genomic Encyclopedia of Type Strains, Phase IV (KMG-IV): sequencing the most valuable type-strain genomes for metagenomic binning, comparative biology and taxonomic classification.</title>
        <authorList>
            <person name="Goeker M."/>
        </authorList>
    </citation>
    <scope>NUCLEOTIDE SEQUENCE [LARGE SCALE GENOMIC DNA]</scope>
    <source>
        <strain evidence="3 4">DSM 11099</strain>
    </source>
</reference>
<dbReference type="PANTHER" id="PTHR40114">
    <property type="entry name" value="SLR0698 PROTEIN"/>
    <property type="match status" value="1"/>
</dbReference>
<dbReference type="CDD" id="cd07891">
    <property type="entry name" value="CYTH-like_CthTTM-like_1"/>
    <property type="match status" value="1"/>
</dbReference>